<dbReference type="InterPro" id="IPR001870">
    <property type="entry name" value="B30.2/SPRY"/>
</dbReference>
<dbReference type="InterPro" id="IPR007111">
    <property type="entry name" value="NACHT_NTPase"/>
</dbReference>
<dbReference type="Pfam" id="PF14484">
    <property type="entry name" value="FISNA"/>
    <property type="match status" value="1"/>
</dbReference>
<keyword evidence="3" id="KW-0433">Leucine-rich repeat</keyword>
<dbReference type="PRINTS" id="PR01407">
    <property type="entry name" value="BUTYPHLNCDUF"/>
</dbReference>
<evidence type="ECO:0000313" key="9">
    <source>
        <dbReference type="Ensembl" id="ENSNMLP00000029015.1"/>
    </source>
</evidence>
<dbReference type="InterPro" id="IPR027417">
    <property type="entry name" value="P-loop_NTPase"/>
</dbReference>
<comment type="subcellular location">
    <subcellularLocation>
        <location evidence="1">Cytoplasm</location>
    </subcellularLocation>
</comment>
<dbReference type="SUPFAM" id="SSF49899">
    <property type="entry name" value="Concanavalin A-like lectins/glucanases"/>
    <property type="match status" value="1"/>
</dbReference>
<dbReference type="InterPro" id="IPR006574">
    <property type="entry name" value="PRY"/>
</dbReference>
<evidence type="ECO:0000313" key="10">
    <source>
        <dbReference type="Proteomes" id="UP000694523"/>
    </source>
</evidence>
<dbReference type="GO" id="GO:0005524">
    <property type="term" value="F:ATP binding"/>
    <property type="evidence" value="ECO:0007669"/>
    <property type="project" value="UniProtKB-KW"/>
</dbReference>
<keyword evidence="2" id="KW-0963">Cytoplasm</keyword>
<dbReference type="InterPro" id="IPR051261">
    <property type="entry name" value="NLR"/>
</dbReference>
<dbReference type="InterPro" id="IPR032675">
    <property type="entry name" value="LRR_dom_sf"/>
</dbReference>
<evidence type="ECO:0000256" key="5">
    <source>
        <dbReference type="ARBA" id="ARBA00022741"/>
    </source>
</evidence>
<evidence type="ECO:0000259" key="8">
    <source>
        <dbReference type="PROSITE" id="PS50837"/>
    </source>
</evidence>
<dbReference type="SMART" id="SM00449">
    <property type="entry name" value="SPRY"/>
    <property type="match status" value="1"/>
</dbReference>
<evidence type="ECO:0008006" key="11">
    <source>
        <dbReference type="Google" id="ProtNLM"/>
    </source>
</evidence>
<feature type="domain" description="NACHT" evidence="8">
    <location>
        <begin position="61"/>
        <end position="194"/>
    </location>
</feature>
<reference evidence="9" key="1">
    <citation type="submission" date="2025-08" db="UniProtKB">
        <authorList>
            <consortium name="Ensembl"/>
        </authorList>
    </citation>
    <scope>IDENTIFICATION</scope>
</reference>
<evidence type="ECO:0000259" key="7">
    <source>
        <dbReference type="PROSITE" id="PS50188"/>
    </source>
</evidence>
<dbReference type="Gene3D" id="3.40.50.300">
    <property type="entry name" value="P-loop containing nucleotide triphosphate hydrolases"/>
    <property type="match status" value="1"/>
</dbReference>
<organism evidence="9 10">
    <name type="scientific">Neogobius melanostomus</name>
    <name type="common">round goby</name>
    <dbReference type="NCBI Taxonomy" id="47308"/>
    <lineage>
        <taxon>Eukaryota</taxon>
        <taxon>Metazoa</taxon>
        <taxon>Chordata</taxon>
        <taxon>Craniata</taxon>
        <taxon>Vertebrata</taxon>
        <taxon>Euteleostomi</taxon>
        <taxon>Actinopterygii</taxon>
        <taxon>Neopterygii</taxon>
        <taxon>Teleostei</taxon>
        <taxon>Neoteleostei</taxon>
        <taxon>Acanthomorphata</taxon>
        <taxon>Gobiaria</taxon>
        <taxon>Gobiiformes</taxon>
        <taxon>Gobioidei</taxon>
        <taxon>Gobiidae</taxon>
        <taxon>Benthophilinae</taxon>
        <taxon>Neogobiini</taxon>
        <taxon>Neogobius</taxon>
    </lineage>
</organism>
<dbReference type="Ensembl" id="ENSNMLT00000032374.1">
    <property type="protein sequence ID" value="ENSNMLP00000029015.1"/>
    <property type="gene ID" value="ENSNMLG00000018397.1"/>
</dbReference>
<dbReference type="SMART" id="SM01288">
    <property type="entry name" value="FISNA"/>
    <property type="match status" value="1"/>
</dbReference>
<reference evidence="9" key="2">
    <citation type="submission" date="2025-09" db="UniProtKB">
        <authorList>
            <consortium name="Ensembl"/>
        </authorList>
    </citation>
    <scope>IDENTIFICATION</scope>
</reference>
<dbReference type="InterPro" id="IPR029495">
    <property type="entry name" value="NACHT-assoc"/>
</dbReference>
<evidence type="ECO:0000256" key="3">
    <source>
        <dbReference type="ARBA" id="ARBA00022614"/>
    </source>
</evidence>
<feature type="domain" description="B30.2/SPRY" evidence="7">
    <location>
        <begin position="674"/>
        <end position="867"/>
    </location>
</feature>
<keyword evidence="5" id="KW-0547">Nucleotide-binding</keyword>
<dbReference type="Pfam" id="PF13765">
    <property type="entry name" value="PRY"/>
    <property type="match status" value="1"/>
</dbReference>
<dbReference type="Proteomes" id="UP000694523">
    <property type="component" value="Unplaced"/>
</dbReference>
<proteinExistence type="predicted"/>
<sequence length="867" mass="98561">QETGKTTPLNEIYTELYVIEGETVGTKEHEVTQIQMRPSRAITTLKSTDIFSLHGTQQRVRTVLTKGVAGIGKTLLTQKFSLDWAEGTTNQNIHFIFPFTFRELNPLRGDSISLNELIGHFFTETNQGICRFEEFQCLFIFDGLDECRLELDFNKTQSVTDVREKTSVEVLLVNIISGTLLPSALIWITSRPAAASLIPAVCVDMVTEVRGFDDPQKEIYFRKKFKNEEEASKVLSHVRASPNVFNMCSIPVFCWITRRNNGSFTSSTLSSCPNPSCYNTLTELYIHFLVVQSKVTNVKYKDKSKLDLHWSPERRNCIMLLSKLAFEQLLRGNFIFYESDLTDCGINITEASVYSGLFSQMFKEEKGLYRDKVFSFVHLSVQEFLAALHVHVTFMDYGVNLLTESVWYKLFSGRSSVIQFYKTAVDKAVESPNGHLDLFLRFLLGLSLECNQSLLRGLVRQTGSPQINKETGEYLKTMLDSGLSIERNLTLLQCLNELKDSSLCEEVQAWLSSEKIPSDPSPAQWSALVSILLSLEEPEFDLTKYQPSETALLMLSGCQVSKSGCASLISALSSETSCLTELDLSYNHPGETEAKQLTALFQDPQKKLRFLSFLTALSFEIIWKSCKLHNLPHLLLMVFPSYSIDSAELSCLFVVFHYLSSCTVSVLFTYLTIFRSIDSSKIYALLSSADACHLTFDLNSANKRIKVSDNNRRITVEQEKQAYPDHSERFDNWKQVLCSEGLTGRKYWEVEVWGDVYIAVTYKSIKRRGTGEESCFGKNAQSWSLGFSEDQKLSVLHQNRRRSLRKKESDRIGVYLDWDSGLLSFYEVSSEQKTHLHTIKTRFTEKVYPAFRIKTKPVNSSVTLCTV</sequence>
<dbReference type="InterPro" id="IPR013320">
    <property type="entry name" value="ConA-like_dom_sf"/>
</dbReference>
<dbReference type="GO" id="GO:0005737">
    <property type="term" value="C:cytoplasm"/>
    <property type="evidence" value="ECO:0007669"/>
    <property type="project" value="UniProtKB-SubCell"/>
</dbReference>
<keyword evidence="4" id="KW-0677">Repeat</keyword>
<dbReference type="InterPro" id="IPR041267">
    <property type="entry name" value="NLRP_HD2"/>
</dbReference>
<keyword evidence="10" id="KW-1185">Reference proteome</keyword>
<dbReference type="Gene3D" id="3.80.10.10">
    <property type="entry name" value="Ribonuclease Inhibitor"/>
    <property type="match status" value="1"/>
</dbReference>
<name>A0A8C6TZL3_9GOBI</name>
<dbReference type="SMART" id="SM00589">
    <property type="entry name" value="PRY"/>
    <property type="match status" value="1"/>
</dbReference>
<dbReference type="Pfam" id="PF17776">
    <property type="entry name" value="NLRC4_HD2"/>
    <property type="match status" value="1"/>
</dbReference>
<dbReference type="PROSITE" id="PS50188">
    <property type="entry name" value="B302_SPRY"/>
    <property type="match status" value="1"/>
</dbReference>
<dbReference type="SUPFAM" id="SSF52047">
    <property type="entry name" value="RNI-like"/>
    <property type="match status" value="1"/>
</dbReference>
<evidence type="ECO:0000256" key="1">
    <source>
        <dbReference type="ARBA" id="ARBA00004496"/>
    </source>
</evidence>
<dbReference type="InterPro" id="IPR003877">
    <property type="entry name" value="SPRY_dom"/>
</dbReference>
<dbReference type="PANTHER" id="PTHR24106">
    <property type="entry name" value="NACHT, LRR AND CARD DOMAINS-CONTAINING"/>
    <property type="match status" value="1"/>
</dbReference>
<protein>
    <recommendedName>
        <fullName evidence="11">B30.2/SPRY domain-containing protein</fullName>
    </recommendedName>
</protein>
<dbReference type="InterPro" id="IPR041075">
    <property type="entry name" value="NOD1/2_WH"/>
</dbReference>
<dbReference type="Pfam" id="PF05729">
    <property type="entry name" value="NACHT"/>
    <property type="match status" value="1"/>
</dbReference>
<dbReference type="Pfam" id="PF00622">
    <property type="entry name" value="SPRY"/>
    <property type="match status" value="1"/>
</dbReference>
<dbReference type="FunFam" id="3.40.50.300:FF:001524">
    <property type="entry name" value="Si:dkey-126g1.7"/>
    <property type="match status" value="1"/>
</dbReference>
<keyword evidence="6" id="KW-0067">ATP-binding</keyword>
<accession>A0A8C6TZL3</accession>
<dbReference type="AlphaFoldDB" id="A0A8C6TZL3"/>
<dbReference type="Gene3D" id="2.60.120.920">
    <property type="match status" value="1"/>
</dbReference>
<dbReference type="InterPro" id="IPR003879">
    <property type="entry name" value="Butyrophylin_SPRY"/>
</dbReference>
<evidence type="ECO:0000256" key="2">
    <source>
        <dbReference type="ARBA" id="ARBA00022490"/>
    </source>
</evidence>
<evidence type="ECO:0000256" key="6">
    <source>
        <dbReference type="ARBA" id="ARBA00022840"/>
    </source>
</evidence>
<dbReference type="Pfam" id="PF17779">
    <property type="entry name" value="WHD_NOD2"/>
    <property type="match status" value="1"/>
</dbReference>
<evidence type="ECO:0000256" key="4">
    <source>
        <dbReference type="ARBA" id="ARBA00022737"/>
    </source>
</evidence>
<dbReference type="InterPro" id="IPR043136">
    <property type="entry name" value="B30.2/SPRY_sf"/>
</dbReference>
<dbReference type="PROSITE" id="PS50837">
    <property type="entry name" value="NACHT"/>
    <property type="match status" value="1"/>
</dbReference>